<organism evidence="1 2">
    <name type="scientific">Paraburkholderia phenoliruptrix</name>
    <dbReference type="NCBI Taxonomy" id="252970"/>
    <lineage>
        <taxon>Bacteria</taxon>
        <taxon>Pseudomonadati</taxon>
        <taxon>Pseudomonadota</taxon>
        <taxon>Betaproteobacteria</taxon>
        <taxon>Burkholderiales</taxon>
        <taxon>Burkholderiaceae</taxon>
        <taxon>Paraburkholderia</taxon>
    </lineage>
</organism>
<dbReference type="RefSeq" id="WP_035478355.1">
    <property type="nucleotide sequence ID" value="NZ_CADFGL010000041.1"/>
</dbReference>
<evidence type="ECO:0000313" key="1">
    <source>
        <dbReference type="EMBL" id="CAB3731696.1"/>
    </source>
</evidence>
<dbReference type="EMBL" id="CADIKB010000043">
    <property type="protein sequence ID" value="CAB3731696.1"/>
    <property type="molecule type" value="Genomic_DNA"/>
</dbReference>
<dbReference type="Proteomes" id="UP000494249">
    <property type="component" value="Unassembled WGS sequence"/>
</dbReference>
<accession>A0A6J5CEC6</accession>
<dbReference type="AlphaFoldDB" id="A0A6J5CEC6"/>
<evidence type="ECO:0000313" key="2">
    <source>
        <dbReference type="Proteomes" id="UP000494249"/>
    </source>
</evidence>
<reference evidence="1 2" key="1">
    <citation type="submission" date="2020-04" db="EMBL/GenBank/DDBJ databases">
        <authorList>
            <person name="De Canck E."/>
        </authorList>
    </citation>
    <scope>NUCLEOTIDE SEQUENCE [LARGE SCALE GENOMIC DNA]</scope>
    <source>
        <strain evidence="1 2">LMG 22037</strain>
    </source>
</reference>
<proteinExistence type="predicted"/>
<name>A0A6J5CEC6_9BURK</name>
<gene>
    <name evidence="1" type="ORF">LMG22037_05633</name>
</gene>
<sequence>MADEKIAVEFDPGFMRVSMEMWRNATDMKIPLLDEFKIHFMQNRRSLLDGFVKTGKAWLMVLRTMTSTSQSDELDRLRTDVQAFVDWAERGLSDLAALRE</sequence>
<protein>
    <submittedName>
        <fullName evidence="1">Uncharacterized protein</fullName>
    </submittedName>
</protein>